<dbReference type="EMBL" id="AALC02000007">
    <property type="protein sequence ID" value="EEQ07845.1"/>
    <property type="molecule type" value="Genomic_DNA"/>
</dbReference>
<gene>
    <name evidence="1" type="ORF">yberc0001_23720</name>
</gene>
<proteinExistence type="predicted"/>
<evidence type="ECO:0000313" key="1">
    <source>
        <dbReference type="EMBL" id="EEQ07845.1"/>
    </source>
</evidence>
<comment type="caution">
    <text evidence="1">The sequence shown here is derived from an EMBL/GenBank/DDBJ whole genome shotgun (WGS) entry which is preliminary data.</text>
</comment>
<accession>A0ABM9Y2B0</accession>
<sequence length="37" mass="4076">MNISAVLFGRSWPLGYYCDEPLSGHCVGCLSLVDIMQ</sequence>
<name>A0ABM9Y2B0_YERBE</name>
<keyword evidence="2" id="KW-1185">Reference proteome</keyword>
<protein>
    <submittedName>
        <fullName evidence="1">Uncharacterized protein</fullName>
    </submittedName>
</protein>
<organism evidence="1 2">
    <name type="scientific">Yersinia bercovieri ATCC 43970</name>
    <dbReference type="NCBI Taxonomy" id="349968"/>
    <lineage>
        <taxon>Bacteria</taxon>
        <taxon>Pseudomonadati</taxon>
        <taxon>Pseudomonadota</taxon>
        <taxon>Gammaproteobacteria</taxon>
        <taxon>Enterobacterales</taxon>
        <taxon>Yersiniaceae</taxon>
        <taxon>Yersinia</taxon>
    </lineage>
</organism>
<reference evidence="1" key="1">
    <citation type="submission" date="2008-12" db="EMBL/GenBank/DDBJ databases">
        <title>Annotation of the Yersinia bercovieri ATCC 43970 genome.</title>
        <authorList>
            <person name="Read T.D."/>
            <person name="Akmal A."/>
            <person name="Bishop-Lilly K."/>
            <person name="Chen P.E."/>
            <person name="Cook C."/>
            <person name="Kiley M.P."/>
            <person name="Lentz S."/>
            <person name="Mateczun A."/>
            <person name="Nagarajan N."/>
            <person name="Nolan N."/>
            <person name="Osborne B.I."/>
            <person name="Pop M."/>
            <person name="Sozhamannan S."/>
            <person name="Stewart A.C."/>
            <person name="Sulakvelidze A."/>
            <person name="Thomason B."/>
            <person name="Willner K."/>
            <person name="Zwick M.E."/>
        </authorList>
    </citation>
    <scope>NUCLEOTIDE SEQUENCE [LARGE SCALE GENOMIC DNA]</scope>
    <source>
        <strain evidence="1">ATCC 43970</strain>
    </source>
</reference>
<evidence type="ECO:0000313" key="2">
    <source>
        <dbReference type="Proteomes" id="UP000010319"/>
    </source>
</evidence>
<dbReference type="Proteomes" id="UP000010319">
    <property type="component" value="Unassembled WGS sequence"/>
</dbReference>